<organism evidence="3">
    <name type="scientific">Arundo donax</name>
    <name type="common">Giant reed</name>
    <name type="synonym">Donax arundinaceus</name>
    <dbReference type="NCBI Taxonomy" id="35708"/>
    <lineage>
        <taxon>Eukaryota</taxon>
        <taxon>Viridiplantae</taxon>
        <taxon>Streptophyta</taxon>
        <taxon>Embryophyta</taxon>
        <taxon>Tracheophyta</taxon>
        <taxon>Spermatophyta</taxon>
        <taxon>Magnoliopsida</taxon>
        <taxon>Liliopsida</taxon>
        <taxon>Poales</taxon>
        <taxon>Poaceae</taxon>
        <taxon>PACMAD clade</taxon>
        <taxon>Arundinoideae</taxon>
        <taxon>Arundineae</taxon>
        <taxon>Arundo</taxon>
    </lineage>
</organism>
<protein>
    <recommendedName>
        <fullName evidence="2">Aminotransferase-like plant mobile domain-containing protein</fullName>
    </recommendedName>
</protein>
<dbReference type="AlphaFoldDB" id="A0A0A9GYD3"/>
<dbReference type="PANTHER" id="PTHR46033">
    <property type="entry name" value="PROTEIN MAIN-LIKE 2"/>
    <property type="match status" value="1"/>
</dbReference>
<feature type="domain" description="Aminotransferase-like plant mobile" evidence="2">
    <location>
        <begin position="4"/>
        <end position="225"/>
    </location>
</feature>
<feature type="region of interest" description="Disordered" evidence="1">
    <location>
        <begin position="246"/>
        <end position="270"/>
    </location>
</feature>
<dbReference type="Pfam" id="PF10536">
    <property type="entry name" value="PMD"/>
    <property type="match status" value="1"/>
</dbReference>
<name>A0A0A9GYD3_ARUDO</name>
<reference evidence="3" key="1">
    <citation type="submission" date="2014-09" db="EMBL/GenBank/DDBJ databases">
        <authorList>
            <person name="Magalhaes I.L.F."/>
            <person name="Oliveira U."/>
            <person name="Santos F.R."/>
            <person name="Vidigal T.H.D.A."/>
            <person name="Brescovit A.D."/>
            <person name="Santos A.J."/>
        </authorList>
    </citation>
    <scope>NUCLEOTIDE SEQUENCE</scope>
    <source>
        <tissue evidence="3">Shoot tissue taken approximately 20 cm above the soil surface</tissue>
    </source>
</reference>
<sequence length="369" mass="41136">MRPAVFPIAVRLARGQHVALAPAVLASLYRDLCDIKAFLVAAGAAAATGNADMLSTLSLYAPLYILRLWMWERFPALRPGRENPVRDDEPMAARWHDLSTRLNPTLIREALGSGDNFVWQPYSGSVKKHNGWIHSSDLAGNDELRSLAHCLRPSELVGMDCIEQYLPHRVARQFGLDQDVPGDVLRANQDRVVAWQTYELDGKNVSFFIPPSEPGITARYAQWWRQQLPPSDLDAETASIPMEWKTSKRKVKKTPAAMEAEAEKERKMKKARASPCDKKCKLEELYDAKLSDWLATARNGISDTAGGSCNRGSLPKYDMGSDEALLPNIQNNNDDVVLLMPRKQTTASAVMALKDNDMNLALGERKLHS</sequence>
<proteinExistence type="predicted"/>
<evidence type="ECO:0000256" key="1">
    <source>
        <dbReference type="SAM" id="MobiDB-lite"/>
    </source>
</evidence>
<dbReference type="PANTHER" id="PTHR46033:SF80">
    <property type="entry name" value="PROTEIN MAIN-LIKE 2-LIKE"/>
    <property type="match status" value="1"/>
</dbReference>
<dbReference type="InterPro" id="IPR019557">
    <property type="entry name" value="AminoTfrase-like_pln_mobile"/>
</dbReference>
<dbReference type="InterPro" id="IPR044824">
    <property type="entry name" value="MAIN-like"/>
</dbReference>
<evidence type="ECO:0000313" key="3">
    <source>
        <dbReference type="EMBL" id="JAE28554.1"/>
    </source>
</evidence>
<reference evidence="3" key="2">
    <citation type="journal article" date="2015" name="Data Brief">
        <title>Shoot transcriptome of the giant reed, Arundo donax.</title>
        <authorList>
            <person name="Barrero R.A."/>
            <person name="Guerrero F.D."/>
            <person name="Moolhuijzen P."/>
            <person name="Goolsby J.A."/>
            <person name="Tidwell J."/>
            <person name="Bellgard S.E."/>
            <person name="Bellgard M.I."/>
        </authorList>
    </citation>
    <scope>NUCLEOTIDE SEQUENCE</scope>
    <source>
        <tissue evidence="3">Shoot tissue taken approximately 20 cm above the soil surface</tissue>
    </source>
</reference>
<dbReference type="EMBL" id="GBRH01169342">
    <property type="protein sequence ID" value="JAE28554.1"/>
    <property type="molecule type" value="Transcribed_RNA"/>
</dbReference>
<dbReference type="GO" id="GO:0010073">
    <property type="term" value="P:meristem maintenance"/>
    <property type="evidence" value="ECO:0007669"/>
    <property type="project" value="InterPro"/>
</dbReference>
<accession>A0A0A9GYD3</accession>
<evidence type="ECO:0000259" key="2">
    <source>
        <dbReference type="Pfam" id="PF10536"/>
    </source>
</evidence>